<evidence type="ECO:0008006" key="3">
    <source>
        <dbReference type="Google" id="ProtNLM"/>
    </source>
</evidence>
<dbReference type="STRING" id="177413.SAMN05660859_3686"/>
<dbReference type="InterPro" id="IPR036782">
    <property type="entry name" value="NE0471-like_N"/>
</dbReference>
<proteinExistence type="predicted"/>
<evidence type="ECO:0000313" key="2">
    <source>
        <dbReference type="Proteomes" id="UP000198889"/>
    </source>
</evidence>
<name>A0A1G4UBH0_9HYPH</name>
<protein>
    <recommendedName>
        <fullName evidence="3">DUF2442 domain-containing protein</fullName>
    </recommendedName>
</protein>
<dbReference type="EMBL" id="FMTP01000006">
    <property type="protein sequence ID" value="SCW91018.1"/>
    <property type="molecule type" value="Genomic_DNA"/>
</dbReference>
<accession>A0A1G4UBH0</accession>
<dbReference type="Proteomes" id="UP000198889">
    <property type="component" value="Unassembled WGS sequence"/>
</dbReference>
<sequence length="96" mass="10974">MSLLPRIKVAEPVIHGVIKLVFTDGYEGVVDVRPVIARGRIFTYLQKPENFARLQLDEYGHHIFWIDDNGDEIDFGADQLRRDSEKQAQLHLLAAS</sequence>
<gene>
    <name evidence="1" type="ORF">SAMN05660859_3686</name>
</gene>
<dbReference type="Gene3D" id="3.30.2020.10">
    <property type="entry name" value="NE0471-like N-terminal domain"/>
    <property type="match status" value="1"/>
</dbReference>
<organism evidence="1 2">
    <name type="scientific">Ancylobacter rudongensis</name>
    <dbReference type="NCBI Taxonomy" id="177413"/>
    <lineage>
        <taxon>Bacteria</taxon>
        <taxon>Pseudomonadati</taxon>
        <taxon>Pseudomonadota</taxon>
        <taxon>Alphaproteobacteria</taxon>
        <taxon>Hyphomicrobiales</taxon>
        <taxon>Xanthobacteraceae</taxon>
        <taxon>Ancylobacter</taxon>
    </lineage>
</organism>
<dbReference type="AlphaFoldDB" id="A0A1G4UBH0"/>
<dbReference type="RefSeq" id="WP_091442604.1">
    <property type="nucleotide sequence ID" value="NZ_FMTP01000006.1"/>
</dbReference>
<dbReference type="SUPFAM" id="SSF143880">
    <property type="entry name" value="NE0471 N-terminal domain-like"/>
    <property type="match status" value="1"/>
</dbReference>
<evidence type="ECO:0000313" key="1">
    <source>
        <dbReference type="EMBL" id="SCW91018.1"/>
    </source>
</evidence>
<keyword evidence="2" id="KW-1185">Reference proteome</keyword>
<reference evidence="2" key="1">
    <citation type="submission" date="2016-10" db="EMBL/GenBank/DDBJ databases">
        <authorList>
            <person name="Varghese N."/>
            <person name="Submissions S."/>
        </authorList>
    </citation>
    <scope>NUCLEOTIDE SEQUENCE [LARGE SCALE GENOMIC DNA]</scope>
    <source>
        <strain evidence="2">CGMCC 1.1761</strain>
    </source>
</reference>